<dbReference type="Proteomes" id="UP001228049">
    <property type="component" value="Unassembled WGS sequence"/>
</dbReference>
<gene>
    <name evidence="1" type="ORF">KUDE01_028931</name>
</gene>
<accession>A0AAD9BRI0</accession>
<dbReference type="AlphaFoldDB" id="A0AAD9BRI0"/>
<protein>
    <submittedName>
        <fullName evidence="1">DNA mismatch repair protein MutL</fullName>
    </submittedName>
</protein>
<evidence type="ECO:0000313" key="2">
    <source>
        <dbReference type="Proteomes" id="UP001228049"/>
    </source>
</evidence>
<evidence type="ECO:0000313" key="1">
    <source>
        <dbReference type="EMBL" id="KAK1888146.1"/>
    </source>
</evidence>
<reference evidence="1" key="1">
    <citation type="submission" date="2023-04" db="EMBL/GenBank/DDBJ databases">
        <title>Chromosome-level genome of Chaenocephalus aceratus.</title>
        <authorList>
            <person name="Park H."/>
        </authorList>
    </citation>
    <scope>NUCLEOTIDE SEQUENCE</scope>
    <source>
        <strain evidence="1">DE</strain>
        <tissue evidence="1">Muscle</tissue>
    </source>
</reference>
<keyword evidence="2" id="KW-1185">Reference proteome</keyword>
<organism evidence="1 2">
    <name type="scientific">Dissostichus eleginoides</name>
    <name type="common">Patagonian toothfish</name>
    <name type="synonym">Dissostichus amissus</name>
    <dbReference type="NCBI Taxonomy" id="100907"/>
    <lineage>
        <taxon>Eukaryota</taxon>
        <taxon>Metazoa</taxon>
        <taxon>Chordata</taxon>
        <taxon>Craniata</taxon>
        <taxon>Vertebrata</taxon>
        <taxon>Euteleostomi</taxon>
        <taxon>Actinopterygii</taxon>
        <taxon>Neopterygii</taxon>
        <taxon>Teleostei</taxon>
        <taxon>Neoteleostei</taxon>
        <taxon>Acanthomorphata</taxon>
        <taxon>Eupercaria</taxon>
        <taxon>Perciformes</taxon>
        <taxon>Notothenioidei</taxon>
        <taxon>Nototheniidae</taxon>
        <taxon>Dissostichus</taxon>
    </lineage>
</organism>
<comment type="caution">
    <text evidence="1">The sequence shown here is derived from an EMBL/GenBank/DDBJ whole genome shotgun (WGS) entry which is preliminary data.</text>
</comment>
<name>A0AAD9BRI0_DISEL</name>
<proteinExistence type="predicted"/>
<dbReference type="EMBL" id="JASDAP010000018">
    <property type="protein sequence ID" value="KAK1888146.1"/>
    <property type="molecule type" value="Genomic_DNA"/>
</dbReference>
<sequence length="169" mass="18642">MAQVLPLQIRLPDNLSQLQYEGKWLTSIIYISQPLSVSLLVIPGEELCTRAQCPRRPGLNWLNSLSQDPCTSPSSHGEDTCSKQLLHIPDGRARQMSKENQRERQGKVYEPAFANLNEKLSIPSSKTGCSWRNSWPCPVWGSPGSASPTQNTATTQHADNISVSSVLSI</sequence>